<dbReference type="EMBL" id="JBIRYL010000019">
    <property type="protein sequence ID" value="MFI2233988.1"/>
    <property type="molecule type" value="Genomic_DNA"/>
</dbReference>
<dbReference type="GO" id="GO:0016746">
    <property type="term" value="F:acyltransferase activity"/>
    <property type="evidence" value="ECO:0007669"/>
    <property type="project" value="UniProtKB-KW"/>
</dbReference>
<dbReference type="InterPro" id="IPR000182">
    <property type="entry name" value="GNAT_dom"/>
</dbReference>
<keyword evidence="2" id="KW-0808">Transferase</keyword>
<dbReference type="PANTHER" id="PTHR43441">
    <property type="entry name" value="RIBOSOMAL-PROTEIN-SERINE ACETYLTRANSFERASE"/>
    <property type="match status" value="1"/>
</dbReference>
<dbReference type="SUPFAM" id="SSF55729">
    <property type="entry name" value="Acyl-CoA N-acyltransferases (Nat)"/>
    <property type="match status" value="1"/>
</dbReference>
<evidence type="ECO:0000313" key="3">
    <source>
        <dbReference type="Proteomes" id="UP001611494"/>
    </source>
</evidence>
<dbReference type="PROSITE" id="PS51186">
    <property type="entry name" value="GNAT"/>
    <property type="match status" value="1"/>
</dbReference>
<dbReference type="Gene3D" id="3.40.630.30">
    <property type="match status" value="1"/>
</dbReference>
<gene>
    <name evidence="2" type="ORF">ACH49Z_29490</name>
</gene>
<organism evidence="2 3">
    <name type="scientific">Nocardia testacea</name>
    <dbReference type="NCBI Taxonomy" id="248551"/>
    <lineage>
        <taxon>Bacteria</taxon>
        <taxon>Bacillati</taxon>
        <taxon>Actinomycetota</taxon>
        <taxon>Actinomycetes</taxon>
        <taxon>Mycobacteriales</taxon>
        <taxon>Nocardiaceae</taxon>
        <taxon>Nocardia</taxon>
    </lineage>
</organism>
<keyword evidence="2" id="KW-0012">Acyltransferase</keyword>
<dbReference type="EC" id="2.3.-.-" evidence="2"/>
<dbReference type="PANTHER" id="PTHR43441:SF10">
    <property type="entry name" value="ACETYLTRANSFERASE"/>
    <property type="match status" value="1"/>
</dbReference>
<sequence>MPEAVRAATIDGVEERTLTDGTVWLSRPMESDIEAVVECCQDPAIAEWVTVPVPYGRADAEYFVRTRSAEGWAGSSPTWAIRLSEHGRLIGTLGLGVRPQDEGSAEIGYWLAAEHRRQGLISRAITLACDFGFAPDGMGLTRIQWRAFVGNHASAAAARKQGFRYEGLARLGSVLRGSRRDHWMAARLNTDPPGPADGWPTGV</sequence>
<feature type="domain" description="N-acetyltransferase" evidence="1">
    <location>
        <begin position="31"/>
        <end position="189"/>
    </location>
</feature>
<dbReference type="Pfam" id="PF13302">
    <property type="entry name" value="Acetyltransf_3"/>
    <property type="match status" value="1"/>
</dbReference>
<proteinExistence type="predicted"/>
<evidence type="ECO:0000313" key="2">
    <source>
        <dbReference type="EMBL" id="MFI2233988.1"/>
    </source>
</evidence>
<evidence type="ECO:0000259" key="1">
    <source>
        <dbReference type="PROSITE" id="PS51186"/>
    </source>
</evidence>
<dbReference type="Proteomes" id="UP001611494">
    <property type="component" value="Unassembled WGS sequence"/>
</dbReference>
<dbReference type="RefSeq" id="WP_397066514.1">
    <property type="nucleotide sequence ID" value="NZ_JBIRYL010000019.1"/>
</dbReference>
<name>A0ABW7W854_9NOCA</name>
<keyword evidence="3" id="KW-1185">Reference proteome</keyword>
<dbReference type="InterPro" id="IPR016181">
    <property type="entry name" value="Acyl_CoA_acyltransferase"/>
</dbReference>
<accession>A0ABW7W854</accession>
<reference evidence="2 3" key="1">
    <citation type="submission" date="2024-10" db="EMBL/GenBank/DDBJ databases">
        <title>The Natural Products Discovery Center: Release of the First 8490 Sequenced Strains for Exploring Actinobacteria Biosynthetic Diversity.</title>
        <authorList>
            <person name="Kalkreuter E."/>
            <person name="Kautsar S.A."/>
            <person name="Yang D."/>
            <person name="Bader C.D."/>
            <person name="Teijaro C.N."/>
            <person name="Fluegel L."/>
            <person name="Davis C.M."/>
            <person name="Simpson J.R."/>
            <person name="Lauterbach L."/>
            <person name="Steele A.D."/>
            <person name="Gui C."/>
            <person name="Meng S."/>
            <person name="Li G."/>
            <person name="Viehrig K."/>
            <person name="Ye F."/>
            <person name="Su P."/>
            <person name="Kiefer A.F."/>
            <person name="Nichols A."/>
            <person name="Cepeda A.J."/>
            <person name="Yan W."/>
            <person name="Fan B."/>
            <person name="Jiang Y."/>
            <person name="Adhikari A."/>
            <person name="Zheng C.-J."/>
            <person name="Schuster L."/>
            <person name="Cowan T.M."/>
            <person name="Smanski M.J."/>
            <person name="Chevrette M.G."/>
            <person name="De Carvalho L.P.S."/>
            <person name="Shen B."/>
        </authorList>
    </citation>
    <scope>NUCLEOTIDE SEQUENCE [LARGE SCALE GENOMIC DNA]</scope>
    <source>
        <strain evidence="2 3">NPDC019377</strain>
    </source>
</reference>
<protein>
    <submittedName>
        <fullName evidence="2">GNAT family N-acetyltransferase</fullName>
        <ecNumber evidence="2">2.3.-.-</ecNumber>
    </submittedName>
</protein>
<comment type="caution">
    <text evidence="2">The sequence shown here is derived from an EMBL/GenBank/DDBJ whole genome shotgun (WGS) entry which is preliminary data.</text>
</comment>
<dbReference type="InterPro" id="IPR051908">
    <property type="entry name" value="Ribosomal_N-acetyltransferase"/>
</dbReference>